<dbReference type="Proteomes" id="UP000248887">
    <property type="component" value="Unassembled WGS sequence"/>
</dbReference>
<name>A0A2W5QYQ4_ANCNO</name>
<dbReference type="AlphaFoldDB" id="A0A2W5QYQ4"/>
<dbReference type="Pfam" id="PF20134">
    <property type="entry name" value="DUF6524"/>
    <property type="match status" value="1"/>
</dbReference>
<evidence type="ECO:0000313" key="3">
    <source>
        <dbReference type="Proteomes" id="UP000248887"/>
    </source>
</evidence>
<evidence type="ECO:0000313" key="2">
    <source>
        <dbReference type="EMBL" id="PZQ83721.1"/>
    </source>
</evidence>
<sequence>MRIRRPRPRNFGLSMLTTRLLGALFLVLSTYNASGYSLLHWVGERWSQDWLVQLPILCFYAIVYALLLRVTVRQLRGPGIALTIAALGALAYLLVDVGIVPLEDGADLLPILLYMFGGLIAVGICWASAWVMLTGQVSVDNLNA</sequence>
<gene>
    <name evidence="2" type="ORF">DI549_07645</name>
</gene>
<organism evidence="2 3">
    <name type="scientific">Ancylobacter novellus</name>
    <name type="common">Thiobacillus novellus</name>
    <dbReference type="NCBI Taxonomy" id="921"/>
    <lineage>
        <taxon>Bacteria</taxon>
        <taxon>Pseudomonadati</taxon>
        <taxon>Pseudomonadota</taxon>
        <taxon>Alphaproteobacteria</taxon>
        <taxon>Hyphomicrobiales</taxon>
        <taxon>Xanthobacteraceae</taxon>
        <taxon>Ancylobacter</taxon>
    </lineage>
</organism>
<keyword evidence="1" id="KW-1133">Transmembrane helix</keyword>
<dbReference type="InterPro" id="IPR045387">
    <property type="entry name" value="DUF6524"/>
</dbReference>
<protein>
    <submittedName>
        <fullName evidence="2">Uncharacterized protein</fullName>
    </submittedName>
</protein>
<feature type="transmembrane region" description="Helical" evidence="1">
    <location>
        <begin position="111"/>
        <end position="133"/>
    </location>
</feature>
<comment type="caution">
    <text evidence="2">The sequence shown here is derived from an EMBL/GenBank/DDBJ whole genome shotgun (WGS) entry which is preliminary data.</text>
</comment>
<keyword evidence="1" id="KW-0472">Membrane</keyword>
<reference evidence="2 3" key="1">
    <citation type="submission" date="2017-08" db="EMBL/GenBank/DDBJ databases">
        <title>Infants hospitalized years apart are colonized by the same room-sourced microbial strains.</title>
        <authorList>
            <person name="Brooks B."/>
            <person name="Olm M.R."/>
            <person name="Firek B.A."/>
            <person name="Baker R."/>
            <person name="Thomas B.C."/>
            <person name="Morowitz M.J."/>
            <person name="Banfield J.F."/>
        </authorList>
    </citation>
    <scope>NUCLEOTIDE SEQUENCE [LARGE SCALE GENOMIC DNA]</scope>
    <source>
        <strain evidence="2">S2_005_001_R2_27</strain>
    </source>
</reference>
<proteinExistence type="predicted"/>
<accession>A0A2W5QYQ4</accession>
<feature type="transmembrane region" description="Helical" evidence="1">
    <location>
        <begin position="51"/>
        <end position="68"/>
    </location>
</feature>
<dbReference type="EMBL" id="QFQD01000017">
    <property type="protein sequence ID" value="PZQ83721.1"/>
    <property type="molecule type" value="Genomic_DNA"/>
</dbReference>
<keyword evidence="1" id="KW-0812">Transmembrane</keyword>
<evidence type="ECO:0000256" key="1">
    <source>
        <dbReference type="SAM" id="Phobius"/>
    </source>
</evidence>
<feature type="transmembrane region" description="Helical" evidence="1">
    <location>
        <begin position="80"/>
        <end position="99"/>
    </location>
</feature>